<protein>
    <submittedName>
        <fullName evidence="1">Uncharacterized protein</fullName>
    </submittedName>
</protein>
<accession>A0A8H4EL36</accession>
<sequence length="148" mass="17210">MFFCKGRGNSSGWIPPKIPHNDELPGDLMIYLWLRIGSYKRDSESENNYKFDLSVFYAVEDIYLITRLLNVAIVQKFHVIVIVEPMYLYDETLQFSAFAILVHGTTFSFFKNYADFILPTTNENLLRVPKILENENRKISSGAFEELP</sequence>
<keyword evidence="2" id="KW-1185">Reference proteome</keyword>
<organism evidence="1 2">
    <name type="scientific">Gigaspora margarita</name>
    <dbReference type="NCBI Taxonomy" id="4874"/>
    <lineage>
        <taxon>Eukaryota</taxon>
        <taxon>Fungi</taxon>
        <taxon>Fungi incertae sedis</taxon>
        <taxon>Mucoromycota</taxon>
        <taxon>Glomeromycotina</taxon>
        <taxon>Glomeromycetes</taxon>
        <taxon>Diversisporales</taxon>
        <taxon>Gigasporaceae</taxon>
        <taxon>Gigaspora</taxon>
    </lineage>
</organism>
<name>A0A8H4EL36_GIGMA</name>
<reference evidence="1 2" key="1">
    <citation type="journal article" date="2019" name="Environ. Microbiol.">
        <title>At the nexus of three kingdoms: the genome of the mycorrhizal fungus Gigaspora margarita provides insights into plant, endobacterial and fungal interactions.</title>
        <authorList>
            <person name="Venice F."/>
            <person name="Ghignone S."/>
            <person name="Salvioli di Fossalunga A."/>
            <person name="Amselem J."/>
            <person name="Novero M."/>
            <person name="Xianan X."/>
            <person name="Sedzielewska Toro K."/>
            <person name="Morin E."/>
            <person name="Lipzen A."/>
            <person name="Grigoriev I.V."/>
            <person name="Henrissat B."/>
            <person name="Martin F.M."/>
            <person name="Bonfante P."/>
        </authorList>
    </citation>
    <scope>NUCLEOTIDE SEQUENCE [LARGE SCALE GENOMIC DNA]</scope>
    <source>
        <strain evidence="1 2">BEG34</strain>
    </source>
</reference>
<evidence type="ECO:0000313" key="2">
    <source>
        <dbReference type="Proteomes" id="UP000439903"/>
    </source>
</evidence>
<evidence type="ECO:0000313" key="1">
    <source>
        <dbReference type="EMBL" id="KAF0508521.1"/>
    </source>
</evidence>
<dbReference type="AlphaFoldDB" id="A0A8H4EL36"/>
<dbReference type="Proteomes" id="UP000439903">
    <property type="component" value="Unassembled WGS sequence"/>
</dbReference>
<dbReference type="OrthoDB" id="10601154at2759"/>
<comment type="caution">
    <text evidence="1">The sequence shown here is derived from an EMBL/GenBank/DDBJ whole genome shotgun (WGS) entry which is preliminary data.</text>
</comment>
<gene>
    <name evidence="1" type="ORF">F8M41_018745</name>
</gene>
<dbReference type="EMBL" id="WTPW01000464">
    <property type="protein sequence ID" value="KAF0508521.1"/>
    <property type="molecule type" value="Genomic_DNA"/>
</dbReference>
<proteinExistence type="predicted"/>